<organism evidence="2 3">
    <name type="scientific">Roseofilum casamattae BLCC-M143</name>
    <dbReference type="NCBI Taxonomy" id="3022442"/>
    <lineage>
        <taxon>Bacteria</taxon>
        <taxon>Bacillati</taxon>
        <taxon>Cyanobacteriota</taxon>
        <taxon>Cyanophyceae</taxon>
        <taxon>Desertifilales</taxon>
        <taxon>Desertifilaceae</taxon>
        <taxon>Roseofilum</taxon>
        <taxon>Roseofilum casamattae</taxon>
    </lineage>
</organism>
<evidence type="ECO:0000313" key="3">
    <source>
        <dbReference type="Proteomes" id="UP001232992"/>
    </source>
</evidence>
<name>A0ABT7BWM3_9CYAN</name>
<dbReference type="Proteomes" id="UP001232992">
    <property type="component" value="Unassembled WGS sequence"/>
</dbReference>
<accession>A0ABT7BWM3</accession>
<comment type="caution">
    <text evidence="2">The sequence shown here is derived from an EMBL/GenBank/DDBJ whole genome shotgun (WGS) entry which is preliminary data.</text>
</comment>
<feature type="region of interest" description="Disordered" evidence="1">
    <location>
        <begin position="589"/>
        <end position="613"/>
    </location>
</feature>
<evidence type="ECO:0000313" key="2">
    <source>
        <dbReference type="EMBL" id="MDJ1183602.1"/>
    </source>
</evidence>
<feature type="region of interest" description="Disordered" evidence="1">
    <location>
        <begin position="1"/>
        <end position="51"/>
    </location>
</feature>
<dbReference type="EMBL" id="JAQOSQ010000009">
    <property type="protein sequence ID" value="MDJ1183602.1"/>
    <property type="molecule type" value="Genomic_DNA"/>
</dbReference>
<sequence>MCPRRRQHKPQKFSSEQSSIYQFSTPEVIQSKGKNQTAKQLPQWQPGENRSISPLQRLQDSLAVQTQSTPNPSILAESLEVGLGELIGGGSRDASSVDTGSTVVQADLMSESAYKAKLKEAKTAGLPKSAYKAFKKASKKFKVYLSVPPTGKVLALQELKTALEEIKNKQIQEQSKVWFQWASTTQTNQSRIKGVYDWIVGHINDEIANIQQHFGDVLHDENDYDTQDTDKTSDYSNFDGMQFKISGRPPEVLVEVVQRKKGDYGLYEYAATGKVLNFSNHQPIIKYYDQPRSLGNWYPKVAHMNGMNIKPTTGLRDAMALQKEMNKTIDKCVDGASLNLDAVDLLWTYSASLGGYGDVMSGVNAQSEEHQQNAERGTSNTLSEEIQAELMIDAVRAGRVIEMSAHSRGTLYTDLAVRIAFARLRLNVNFIYHTPRQIINEMDKYINLTYAGNAIGKPSKLLPATYLVGSLDNIVYGAKAAKKQGWKSEKSGIKKVVENRIGAQGIGTQEELDSKAHPGSSLEVIEGAKHGYSDYKGRVGYLIGQSLIESDPTIASYIQDQVEAYELQQELLAKQEEAEAKKYEYAGSIPDAYSPDWAGTDEDDSAFWNSLKN</sequence>
<feature type="compositionally biased region" description="Polar residues" evidence="1">
    <location>
        <begin position="12"/>
        <end position="51"/>
    </location>
</feature>
<reference evidence="2 3" key="1">
    <citation type="submission" date="2023-01" db="EMBL/GenBank/DDBJ databases">
        <title>Novel diversity within Roseofilum (Cyanobacteria; Desertifilaceae) from marine benthic mats with descriptions of four novel species.</title>
        <authorList>
            <person name="Wang Y."/>
            <person name="Berthold D.E."/>
            <person name="Hu J."/>
            <person name="Lefler F.W."/>
            <person name="Laughinghouse H.D. IV."/>
        </authorList>
    </citation>
    <scope>NUCLEOTIDE SEQUENCE [LARGE SCALE GENOMIC DNA]</scope>
    <source>
        <strain evidence="2 3">BLCC-M143</strain>
    </source>
</reference>
<gene>
    <name evidence="2" type="ORF">PMH09_10360</name>
</gene>
<proteinExistence type="predicted"/>
<protein>
    <submittedName>
        <fullName evidence="2">Uncharacterized protein</fullName>
    </submittedName>
</protein>
<dbReference type="RefSeq" id="WP_283758256.1">
    <property type="nucleotide sequence ID" value="NZ_JAQOSQ010000009.1"/>
</dbReference>
<keyword evidence="3" id="KW-1185">Reference proteome</keyword>
<evidence type="ECO:0000256" key="1">
    <source>
        <dbReference type="SAM" id="MobiDB-lite"/>
    </source>
</evidence>
<feature type="compositionally biased region" description="Basic residues" evidence="1">
    <location>
        <begin position="1"/>
        <end position="11"/>
    </location>
</feature>